<dbReference type="InterPro" id="IPR005027">
    <property type="entry name" value="Glyco_trans_43"/>
</dbReference>
<name>A0A1X7UUB1_AMPQE</name>
<keyword evidence="9" id="KW-0472">Membrane</keyword>
<organism evidence="17">
    <name type="scientific">Amphimedon queenslandica</name>
    <name type="common">Sponge</name>
    <dbReference type="NCBI Taxonomy" id="400682"/>
    <lineage>
        <taxon>Eukaryota</taxon>
        <taxon>Metazoa</taxon>
        <taxon>Porifera</taxon>
        <taxon>Demospongiae</taxon>
        <taxon>Heteroscleromorpha</taxon>
        <taxon>Haplosclerida</taxon>
        <taxon>Niphatidae</taxon>
        <taxon>Amphimedon</taxon>
    </lineage>
</organism>
<keyword evidence="5" id="KW-0812">Transmembrane</keyword>
<evidence type="ECO:0000256" key="10">
    <source>
        <dbReference type="ARBA" id="ARBA00023180"/>
    </source>
</evidence>
<evidence type="ECO:0000256" key="15">
    <source>
        <dbReference type="PIRSR" id="PIRSR605027-4"/>
    </source>
</evidence>
<evidence type="ECO:0000256" key="4">
    <source>
        <dbReference type="ARBA" id="ARBA00022679"/>
    </source>
</evidence>
<dbReference type="Gene3D" id="3.90.550.10">
    <property type="entry name" value="Spore Coat Polysaccharide Biosynthesis Protein SpsA, Chain A"/>
    <property type="match status" value="1"/>
</dbReference>
<dbReference type="GO" id="GO:0046872">
    <property type="term" value="F:metal ion binding"/>
    <property type="evidence" value="ECO:0007669"/>
    <property type="project" value="UniProtKB-KW"/>
</dbReference>
<dbReference type="PANTHER" id="PTHR10896:SF65">
    <property type="entry name" value="GALACTOSYLGALACTOSYLXYLOSYLPROTEIN 3-BETA-GLUCURONOSYLTRANSFERASE 3"/>
    <property type="match status" value="1"/>
</dbReference>
<evidence type="ECO:0000256" key="16">
    <source>
        <dbReference type="RuleBase" id="RU363127"/>
    </source>
</evidence>
<dbReference type="PANTHER" id="PTHR10896">
    <property type="entry name" value="GALACTOSYLGALACTOSYLXYLOSYLPROTEIN 3-BETA-GLUCURONOSYLTRANSFERASE BETA-1,3-GLUCURONYLTRANSFERASE"/>
    <property type="match status" value="1"/>
</dbReference>
<dbReference type="GO" id="GO:0050650">
    <property type="term" value="P:chondroitin sulfate proteoglycan biosynthetic process"/>
    <property type="evidence" value="ECO:0007669"/>
    <property type="project" value="TreeGrafter"/>
</dbReference>
<keyword evidence="16" id="KW-0333">Golgi apparatus</keyword>
<dbReference type="InParanoid" id="A0A1X7UUB1"/>
<accession>A0A1X7UUB1</accession>
<dbReference type="CDD" id="cd00218">
    <property type="entry name" value="GlcAT-I"/>
    <property type="match status" value="1"/>
</dbReference>
<dbReference type="eggNOG" id="KOG1476">
    <property type="taxonomic scope" value="Eukaryota"/>
</dbReference>
<evidence type="ECO:0000256" key="9">
    <source>
        <dbReference type="ARBA" id="ARBA00023136"/>
    </source>
</evidence>
<keyword evidence="8" id="KW-1133">Transmembrane helix</keyword>
<dbReference type="GO" id="GO:0015018">
    <property type="term" value="F:galactosylgalactosylxylosylprotein 3-beta-glucuronosyltransferase activity"/>
    <property type="evidence" value="ECO:0007669"/>
    <property type="project" value="UniProtKB-UniRule"/>
</dbReference>
<keyword evidence="4 16" id="KW-0808">Transferase</keyword>
<dbReference type="FunFam" id="3.90.550.10:FF:000044">
    <property type="entry name" value="Galactosylgalactosylxylosylprotein 3-beta-glucuronosyltransferase"/>
    <property type="match status" value="1"/>
</dbReference>
<dbReference type="Proteomes" id="UP000007879">
    <property type="component" value="Unassembled WGS sequence"/>
</dbReference>
<evidence type="ECO:0000256" key="8">
    <source>
        <dbReference type="ARBA" id="ARBA00022989"/>
    </source>
</evidence>
<feature type="binding site" evidence="14">
    <location>
        <position position="107"/>
    </location>
    <ligand>
        <name>Mn(2+)</name>
        <dbReference type="ChEBI" id="CHEBI:29035"/>
    </ligand>
</feature>
<dbReference type="OrthoDB" id="675023at2759"/>
<reference evidence="18" key="1">
    <citation type="journal article" date="2010" name="Nature">
        <title>The Amphimedon queenslandica genome and the evolution of animal complexity.</title>
        <authorList>
            <person name="Srivastava M."/>
            <person name="Simakov O."/>
            <person name="Chapman J."/>
            <person name="Fahey B."/>
            <person name="Gauthier M.E."/>
            <person name="Mitros T."/>
            <person name="Richards G.S."/>
            <person name="Conaco C."/>
            <person name="Dacre M."/>
            <person name="Hellsten U."/>
            <person name="Larroux C."/>
            <person name="Putnam N.H."/>
            <person name="Stanke M."/>
            <person name="Adamska M."/>
            <person name="Darling A."/>
            <person name="Degnan S.M."/>
            <person name="Oakley T.H."/>
            <person name="Plachetzki D.C."/>
            <person name="Zhai Y."/>
            <person name="Adamski M."/>
            <person name="Calcino A."/>
            <person name="Cummins S.F."/>
            <person name="Goodstein D.M."/>
            <person name="Harris C."/>
            <person name="Jackson D.J."/>
            <person name="Leys S.P."/>
            <person name="Shu S."/>
            <person name="Woodcroft B.J."/>
            <person name="Vervoort M."/>
            <person name="Kosik K.S."/>
            <person name="Manning G."/>
            <person name="Degnan B.M."/>
            <person name="Rokhsar D.S."/>
        </authorList>
    </citation>
    <scope>NUCLEOTIDE SEQUENCE [LARGE SCALE GENOMIC DNA]</scope>
</reference>
<protein>
    <recommendedName>
        <fullName evidence="3 16">Galactosylgalactosylxylosylprotein 3-beta-glucuronosyltransferase</fullName>
        <ecNumber evidence="3 16">2.4.1.135</ecNumber>
    </recommendedName>
</protein>
<feature type="active site" description="Proton donor/acceptor" evidence="13">
    <location>
        <position position="192"/>
    </location>
</feature>
<evidence type="ECO:0000256" key="2">
    <source>
        <dbReference type="ARBA" id="ARBA00007706"/>
    </source>
</evidence>
<dbReference type="Pfam" id="PF03360">
    <property type="entry name" value="Glyco_transf_43"/>
    <property type="match status" value="1"/>
</dbReference>
<dbReference type="EnsemblMetazoa" id="XM_003386651.2">
    <property type="protein sequence ID" value="XP_003386699.1"/>
    <property type="gene ID" value="LOC100631822"/>
</dbReference>
<evidence type="ECO:0000256" key="6">
    <source>
        <dbReference type="ARBA" id="ARBA00022723"/>
    </source>
</evidence>
<dbReference type="GO" id="GO:0000139">
    <property type="term" value="C:Golgi membrane"/>
    <property type="evidence" value="ECO:0007669"/>
    <property type="project" value="UniProtKB-SubCell"/>
</dbReference>
<evidence type="ECO:0000313" key="18">
    <source>
        <dbReference type="Proteomes" id="UP000007879"/>
    </source>
</evidence>
<comment type="pathway">
    <text evidence="16">Protein modification; protein glycosylation.</text>
</comment>
<comment type="cofactor">
    <cofactor evidence="14 16">
        <name>Mn(2+)</name>
        <dbReference type="ChEBI" id="CHEBI:29035"/>
    </cofactor>
</comment>
<reference evidence="17" key="2">
    <citation type="submission" date="2017-05" db="UniProtKB">
        <authorList>
            <consortium name="EnsemblMetazoa"/>
        </authorList>
    </citation>
    <scope>IDENTIFICATION</scope>
</reference>
<evidence type="ECO:0000256" key="12">
    <source>
        <dbReference type="ARBA" id="ARBA00047979"/>
    </source>
</evidence>
<dbReference type="UniPathway" id="UPA00378"/>
<evidence type="ECO:0000256" key="14">
    <source>
        <dbReference type="PIRSR" id="PIRSR605027-3"/>
    </source>
</evidence>
<dbReference type="EC" id="2.4.1.135" evidence="3 16"/>
<feature type="site" description="Interaction with galactose moiety of substrate glycoprotein" evidence="15">
    <location>
        <position position="138"/>
    </location>
</feature>
<dbReference type="EnsemblMetazoa" id="Aqu2.1.31570_001">
    <property type="protein sequence ID" value="Aqu2.1.31570_001"/>
    <property type="gene ID" value="Aqu2.1.31570"/>
</dbReference>
<evidence type="ECO:0000256" key="7">
    <source>
        <dbReference type="ARBA" id="ARBA00022968"/>
    </source>
</evidence>
<evidence type="ECO:0000256" key="13">
    <source>
        <dbReference type="PIRSR" id="PIRSR605027-1"/>
    </source>
</evidence>
<dbReference type="SUPFAM" id="SSF53448">
    <property type="entry name" value="Nucleotide-diphospho-sugar transferases"/>
    <property type="match status" value="1"/>
</dbReference>
<comment type="subcellular location">
    <subcellularLocation>
        <location evidence="16">Golgi apparatus membrane</location>
        <topology evidence="16">Single-pass type II membrane protein</topology>
    </subcellularLocation>
    <subcellularLocation>
        <location evidence="1">Membrane</location>
        <topology evidence="1">Single-pass type II membrane protein</topology>
    </subcellularLocation>
</comment>
<dbReference type="OMA" id="FPSCTRQ"/>
<keyword evidence="10" id="KW-0325">Glycoprotein</keyword>
<evidence type="ECO:0000256" key="5">
    <source>
        <dbReference type="ARBA" id="ARBA00022692"/>
    </source>
</evidence>
<keyword evidence="18" id="KW-1185">Reference proteome</keyword>
<dbReference type="KEGG" id="aqu:100631822"/>
<gene>
    <name evidence="17" type="primary">100631822</name>
</gene>
<evidence type="ECO:0000313" key="17">
    <source>
        <dbReference type="EnsemblMetazoa" id="Aqu2.1.31570_001"/>
    </source>
</evidence>
<sequence>MITPTYKRLTQKVDLVRLCQTLMLVSNVTWIVIEDASTYSKVVTNVLNNCKVKSVHLHEKTTTFVSRRKGGGGHRGVEQRNRGLKWIRDNHGLKDSKMGVVYFGDDDNGYDIRLFHEMRFTSIVSVWPVGFVGMLRYEGPNCQDGRVVSFHTSFRPDRTFPLDMGAFAVNLQILMNKPEVYINHKSAAGMLETTFLSDLEVKPSQLEARANDCKNIYVWHIKTEKPKMPYERQNPGDKTIEV</sequence>
<keyword evidence="6 14" id="KW-0479">Metal-binding</keyword>
<keyword evidence="11 14" id="KW-0464">Manganese</keyword>
<proteinExistence type="inferred from homology"/>
<evidence type="ECO:0000256" key="3">
    <source>
        <dbReference type="ARBA" id="ARBA00012641"/>
    </source>
</evidence>
<evidence type="ECO:0000256" key="1">
    <source>
        <dbReference type="ARBA" id="ARBA00004606"/>
    </source>
</evidence>
<dbReference type="STRING" id="400682.A0A1X7UUB1"/>
<dbReference type="GO" id="GO:0005975">
    <property type="term" value="P:carbohydrate metabolic process"/>
    <property type="evidence" value="ECO:0007669"/>
    <property type="project" value="TreeGrafter"/>
</dbReference>
<comment type="similarity">
    <text evidence="2 16">Belongs to the glycosyltransferase 43 family.</text>
</comment>
<dbReference type="AlphaFoldDB" id="A0A1X7UUB1"/>
<comment type="catalytic activity">
    <reaction evidence="12 16">
        <text>3-O-(beta-D-galactosyl-(1-&gt;3)-beta-D-galactosyl-(1-&gt;4)-beta-D-xylosyl)-L-seryl-[protein] + UDP-alpha-D-glucuronate = 3-O-(beta-D-GlcA-(1-&gt;3)-beta-D-Gal-(1-&gt;3)-beta-D-Gal-(1-&gt;4)-beta-D-Xyl)-L-seryl-[protein] + UDP + H(+)</text>
        <dbReference type="Rhea" id="RHEA:24168"/>
        <dbReference type="Rhea" id="RHEA-COMP:12571"/>
        <dbReference type="Rhea" id="RHEA-COMP:12573"/>
        <dbReference type="ChEBI" id="CHEBI:15378"/>
        <dbReference type="ChEBI" id="CHEBI:58052"/>
        <dbReference type="ChEBI" id="CHEBI:58223"/>
        <dbReference type="ChEBI" id="CHEBI:132090"/>
        <dbReference type="ChEBI" id="CHEBI:132093"/>
        <dbReference type="EC" id="2.4.1.135"/>
    </reaction>
</comment>
<keyword evidence="7 16" id="KW-0735">Signal-anchor</keyword>
<evidence type="ECO:0000256" key="11">
    <source>
        <dbReference type="ARBA" id="ARBA00023211"/>
    </source>
</evidence>
<dbReference type="InterPro" id="IPR029044">
    <property type="entry name" value="Nucleotide-diphossugar_trans"/>
</dbReference>